<organism evidence="2 3">
    <name type="scientific">Nitrospirillum iridis</name>
    <dbReference type="NCBI Taxonomy" id="765888"/>
    <lineage>
        <taxon>Bacteria</taxon>
        <taxon>Pseudomonadati</taxon>
        <taxon>Pseudomonadota</taxon>
        <taxon>Alphaproteobacteria</taxon>
        <taxon>Rhodospirillales</taxon>
        <taxon>Azospirillaceae</taxon>
        <taxon>Nitrospirillum</taxon>
    </lineage>
</organism>
<dbReference type="PROSITE" id="PS51750">
    <property type="entry name" value="BRO_N"/>
    <property type="match status" value="1"/>
</dbReference>
<dbReference type="SMART" id="SM01040">
    <property type="entry name" value="Bro-N"/>
    <property type="match status" value="1"/>
</dbReference>
<proteinExistence type="predicted"/>
<dbReference type="Pfam" id="PF02498">
    <property type="entry name" value="Bro-N"/>
    <property type="match status" value="1"/>
</dbReference>
<evidence type="ECO:0000259" key="1">
    <source>
        <dbReference type="PROSITE" id="PS51750"/>
    </source>
</evidence>
<accession>A0A7X0EG05</accession>
<dbReference type="Proteomes" id="UP000539175">
    <property type="component" value="Unassembled WGS sequence"/>
</dbReference>
<gene>
    <name evidence="2" type="ORF">FHS74_003603</name>
</gene>
<dbReference type="AlphaFoldDB" id="A0A7X0EG05"/>
<dbReference type="Pfam" id="PF03374">
    <property type="entry name" value="ANT"/>
    <property type="match status" value="1"/>
</dbReference>
<dbReference type="GO" id="GO:0003677">
    <property type="term" value="F:DNA binding"/>
    <property type="evidence" value="ECO:0007669"/>
    <property type="project" value="InterPro"/>
</dbReference>
<keyword evidence="3" id="KW-1185">Reference proteome</keyword>
<sequence length="238" mass="26286">MLQREGEPWFVLADVCRALNLTNPSMAAGRLDDDEKMTISNTEGHSGRRGGAQAFTIVSESGLYTIILRCQGAMTPGSVPHRFRKWVTGEVLPAIRKTGGYMVAAPEETPEQLALRAMAVLQATVDRQKAQLAEAQPKVEVHDRIIEADGSLTVTEAAKALQVAPKTLFTFLSRNGWIYKRPGAVRWLGYQTRTTNGDLEHKITAVRWSYGEPRVHEQVRVTPQGLAKLARLVPQGSR</sequence>
<protein>
    <submittedName>
        <fullName evidence="2">Prophage antirepressor-like protein</fullName>
    </submittedName>
</protein>
<dbReference type="RefSeq" id="WP_246463220.1">
    <property type="nucleotide sequence ID" value="NZ_JACIIZ010000010.1"/>
</dbReference>
<name>A0A7X0EG05_9PROT</name>
<dbReference type="EMBL" id="JACIIZ010000010">
    <property type="protein sequence ID" value="MBB6253034.1"/>
    <property type="molecule type" value="Genomic_DNA"/>
</dbReference>
<evidence type="ECO:0000313" key="3">
    <source>
        <dbReference type="Proteomes" id="UP000539175"/>
    </source>
</evidence>
<feature type="domain" description="Bro-N" evidence="1">
    <location>
        <begin position="1"/>
        <end position="99"/>
    </location>
</feature>
<dbReference type="PANTHER" id="PTHR36180">
    <property type="entry name" value="DNA-BINDING PROTEIN-RELATED-RELATED"/>
    <property type="match status" value="1"/>
</dbReference>
<reference evidence="2 3" key="1">
    <citation type="submission" date="2020-08" db="EMBL/GenBank/DDBJ databases">
        <title>Genomic Encyclopedia of Type Strains, Phase IV (KMG-IV): sequencing the most valuable type-strain genomes for metagenomic binning, comparative biology and taxonomic classification.</title>
        <authorList>
            <person name="Goeker M."/>
        </authorList>
    </citation>
    <scope>NUCLEOTIDE SEQUENCE [LARGE SCALE GENOMIC DNA]</scope>
    <source>
        <strain evidence="2 3">DSM 22198</strain>
    </source>
</reference>
<evidence type="ECO:0000313" key="2">
    <source>
        <dbReference type="EMBL" id="MBB6253034.1"/>
    </source>
</evidence>
<comment type="caution">
    <text evidence="2">The sequence shown here is derived from an EMBL/GenBank/DDBJ whole genome shotgun (WGS) entry which is preliminary data.</text>
</comment>
<dbReference type="InterPro" id="IPR005039">
    <property type="entry name" value="Ant_C"/>
</dbReference>
<dbReference type="PANTHER" id="PTHR36180:SF2">
    <property type="entry name" value="BRO FAMILY PROTEIN"/>
    <property type="match status" value="1"/>
</dbReference>
<dbReference type="InterPro" id="IPR003497">
    <property type="entry name" value="BRO_N_domain"/>
</dbReference>